<organism evidence="2 3">
    <name type="scientific">Dioszegia hungarica</name>
    <dbReference type="NCBI Taxonomy" id="4972"/>
    <lineage>
        <taxon>Eukaryota</taxon>
        <taxon>Fungi</taxon>
        <taxon>Dikarya</taxon>
        <taxon>Basidiomycota</taxon>
        <taxon>Agaricomycotina</taxon>
        <taxon>Tremellomycetes</taxon>
        <taxon>Tremellales</taxon>
        <taxon>Bulleribasidiaceae</taxon>
        <taxon>Dioszegia</taxon>
    </lineage>
</organism>
<evidence type="ECO:0000256" key="1">
    <source>
        <dbReference type="SAM" id="MobiDB-lite"/>
    </source>
</evidence>
<evidence type="ECO:0000313" key="2">
    <source>
        <dbReference type="EMBL" id="KAI9635710.1"/>
    </source>
</evidence>
<dbReference type="RefSeq" id="XP_052945487.1">
    <property type="nucleotide sequence ID" value="XM_053088641.1"/>
</dbReference>
<sequence>MKRPTSAFLADSTEELDNGSQFSPSPPPTPSPATKKAKKSPVSPTKSAGPSSKGKKVEPQSPKGKLLAYFLKTGLKAVDKAEAERLICNSGWMDQVARNVADVMQTGLKPAQQRELMREDGKGALYNALIKLAEDIK</sequence>
<protein>
    <submittedName>
        <fullName evidence="2">Uncharacterized protein</fullName>
    </submittedName>
</protein>
<dbReference type="EMBL" id="JAKWFO010000005">
    <property type="protein sequence ID" value="KAI9635710.1"/>
    <property type="molecule type" value="Genomic_DNA"/>
</dbReference>
<feature type="region of interest" description="Disordered" evidence="1">
    <location>
        <begin position="1"/>
        <end position="63"/>
    </location>
</feature>
<accession>A0AA38H7D1</accession>
<dbReference type="GeneID" id="77727846"/>
<dbReference type="Proteomes" id="UP001164286">
    <property type="component" value="Unassembled WGS sequence"/>
</dbReference>
<proteinExistence type="predicted"/>
<dbReference type="AlphaFoldDB" id="A0AA38H7D1"/>
<evidence type="ECO:0000313" key="3">
    <source>
        <dbReference type="Proteomes" id="UP001164286"/>
    </source>
</evidence>
<reference evidence="2" key="1">
    <citation type="journal article" date="2022" name="G3 (Bethesda)">
        <title>High quality genome of the basidiomycete yeast Dioszegia hungarica PDD-24b-2 isolated from cloud water.</title>
        <authorList>
            <person name="Jarrige D."/>
            <person name="Haridas S."/>
            <person name="Bleykasten-Grosshans C."/>
            <person name="Joly M."/>
            <person name="Nadalig T."/>
            <person name="Sancelme M."/>
            <person name="Vuilleumier S."/>
            <person name="Grigoriev I.V."/>
            <person name="Amato P."/>
            <person name="Bringel F."/>
        </authorList>
    </citation>
    <scope>NUCLEOTIDE SEQUENCE</scope>
    <source>
        <strain evidence="2">PDD-24b-2</strain>
    </source>
</reference>
<comment type="caution">
    <text evidence="2">The sequence shown here is derived from an EMBL/GenBank/DDBJ whole genome shotgun (WGS) entry which is preliminary data.</text>
</comment>
<gene>
    <name evidence="2" type="ORF">MKK02DRAFT_33072</name>
</gene>
<name>A0AA38H7D1_9TREE</name>
<keyword evidence="3" id="KW-1185">Reference proteome</keyword>